<proteinExistence type="predicted"/>
<organism evidence="1 2">
    <name type="scientific">Melastoma candidum</name>
    <dbReference type="NCBI Taxonomy" id="119954"/>
    <lineage>
        <taxon>Eukaryota</taxon>
        <taxon>Viridiplantae</taxon>
        <taxon>Streptophyta</taxon>
        <taxon>Embryophyta</taxon>
        <taxon>Tracheophyta</taxon>
        <taxon>Spermatophyta</taxon>
        <taxon>Magnoliopsida</taxon>
        <taxon>eudicotyledons</taxon>
        <taxon>Gunneridae</taxon>
        <taxon>Pentapetalae</taxon>
        <taxon>rosids</taxon>
        <taxon>malvids</taxon>
        <taxon>Myrtales</taxon>
        <taxon>Melastomataceae</taxon>
        <taxon>Melastomatoideae</taxon>
        <taxon>Melastomateae</taxon>
        <taxon>Melastoma</taxon>
    </lineage>
</organism>
<comment type="caution">
    <text evidence="1">The sequence shown here is derived from an EMBL/GenBank/DDBJ whole genome shotgun (WGS) entry which is preliminary data.</text>
</comment>
<name>A0ACB9QPB3_9MYRT</name>
<keyword evidence="2" id="KW-1185">Reference proteome</keyword>
<sequence length="373" mass="41330">MVRLPWSNNGVQPGLLCHYLLQNGSSQCVMLDIVNHHGFGGNEVFVNQLYSFCTNVNIHICARCDHVLLLATFAGNSVGYHLYDVLERNCVPLPPPEVTKHSIRTGLAFDGQHSLVVRVFGVETKEVVEVEVEVFSSGTGAWSRCWPGIHLPRGWDLPKLGSAPLYLDGAIHWEMGGYLLSYHVDDGRCQLIELPDYSPNDWSCHTMTFGQCLWESKGILHYCSSNLEGIHIWALPNDPPASSPWKSVRSIQHVMLVSSNPEIFFGIERQQNMLNHCFSLQPCHISPFGYSPTTDAIYLRLPGAIISYDLSASILDVVCTFDTTSGQSFGCCIFPLDYRNPGGVSTMGRYGGGGKEQTVHLPLPDLVEKDSCK</sequence>
<gene>
    <name evidence="1" type="ORF">MLD38_022769</name>
</gene>
<dbReference type="Proteomes" id="UP001057402">
    <property type="component" value="Chromosome 6"/>
</dbReference>
<dbReference type="EMBL" id="CM042885">
    <property type="protein sequence ID" value="KAI4366979.1"/>
    <property type="molecule type" value="Genomic_DNA"/>
</dbReference>
<reference evidence="2" key="1">
    <citation type="journal article" date="2023" name="Front. Plant Sci.">
        <title>Chromosomal-level genome assembly of Melastoma candidum provides insights into trichome evolution.</title>
        <authorList>
            <person name="Zhong Y."/>
            <person name="Wu W."/>
            <person name="Sun C."/>
            <person name="Zou P."/>
            <person name="Liu Y."/>
            <person name="Dai S."/>
            <person name="Zhou R."/>
        </authorList>
    </citation>
    <scope>NUCLEOTIDE SEQUENCE [LARGE SCALE GENOMIC DNA]</scope>
</reference>
<protein>
    <submittedName>
        <fullName evidence="1">Uncharacterized protein</fullName>
    </submittedName>
</protein>
<evidence type="ECO:0000313" key="1">
    <source>
        <dbReference type="EMBL" id="KAI4366979.1"/>
    </source>
</evidence>
<accession>A0ACB9QPB3</accession>
<evidence type="ECO:0000313" key="2">
    <source>
        <dbReference type="Proteomes" id="UP001057402"/>
    </source>
</evidence>